<dbReference type="FunFam" id="1.20.5.500:FF:000001">
    <property type="entry name" value="Type II keratin 23"/>
    <property type="match status" value="1"/>
</dbReference>
<dbReference type="SUPFAM" id="SSF64593">
    <property type="entry name" value="Intermediate filament protein, coiled coil region"/>
    <property type="match status" value="2"/>
</dbReference>
<dbReference type="InterPro" id="IPR002957">
    <property type="entry name" value="Keratin_I"/>
</dbReference>
<dbReference type="Pfam" id="PF00038">
    <property type="entry name" value="Filament"/>
    <property type="match status" value="1"/>
</dbReference>
<dbReference type="PANTHER" id="PTHR23239">
    <property type="entry name" value="INTERMEDIATE FILAMENT"/>
    <property type="match status" value="1"/>
</dbReference>
<dbReference type="Gene3D" id="1.20.5.1160">
    <property type="entry name" value="Vasodilator-stimulated phosphoprotein"/>
    <property type="match status" value="1"/>
</dbReference>
<evidence type="ECO:0000313" key="7">
    <source>
        <dbReference type="EMBL" id="KAG8566399.1"/>
    </source>
</evidence>
<feature type="non-terminal residue" evidence="7">
    <location>
        <position position="1"/>
    </location>
</feature>
<organism evidence="7 8">
    <name type="scientific">Engystomops pustulosus</name>
    <name type="common">Tungara frog</name>
    <name type="synonym">Physalaemus pustulosus</name>
    <dbReference type="NCBI Taxonomy" id="76066"/>
    <lineage>
        <taxon>Eukaryota</taxon>
        <taxon>Metazoa</taxon>
        <taxon>Chordata</taxon>
        <taxon>Craniata</taxon>
        <taxon>Vertebrata</taxon>
        <taxon>Euteleostomi</taxon>
        <taxon>Amphibia</taxon>
        <taxon>Batrachia</taxon>
        <taxon>Anura</taxon>
        <taxon>Neobatrachia</taxon>
        <taxon>Hyloidea</taxon>
        <taxon>Leptodactylidae</taxon>
        <taxon>Leiuperinae</taxon>
        <taxon>Engystomops</taxon>
    </lineage>
</organism>
<proteinExistence type="inferred from homology"/>
<evidence type="ECO:0000259" key="6">
    <source>
        <dbReference type="PROSITE" id="PS51842"/>
    </source>
</evidence>
<evidence type="ECO:0000256" key="5">
    <source>
        <dbReference type="SAM" id="MobiDB-lite"/>
    </source>
</evidence>
<dbReference type="PROSITE" id="PS51842">
    <property type="entry name" value="IF_ROD_2"/>
    <property type="match status" value="1"/>
</dbReference>
<dbReference type="Proteomes" id="UP000824782">
    <property type="component" value="Unassembled WGS sequence"/>
</dbReference>
<reference evidence="7" key="1">
    <citation type="thesis" date="2020" institute="ProQuest LLC" country="789 East Eisenhower Parkway, Ann Arbor, MI, USA">
        <title>Comparative Genomics and Chromosome Evolution.</title>
        <authorList>
            <person name="Mudd A.B."/>
        </authorList>
    </citation>
    <scope>NUCLEOTIDE SEQUENCE</scope>
    <source>
        <strain evidence="7">237g6f4</strain>
        <tissue evidence="7">Blood</tissue>
    </source>
</reference>
<keyword evidence="1 3" id="KW-0403">Intermediate filament</keyword>
<evidence type="ECO:0000256" key="4">
    <source>
        <dbReference type="SAM" id="Coils"/>
    </source>
</evidence>
<dbReference type="FunFam" id="1.20.5.170:FF:000002">
    <property type="entry name" value="Type I keratin KA11"/>
    <property type="match status" value="1"/>
</dbReference>
<feature type="compositionally biased region" description="Basic and acidic residues" evidence="5">
    <location>
        <begin position="28"/>
        <end position="45"/>
    </location>
</feature>
<feature type="region of interest" description="Disordered" evidence="5">
    <location>
        <begin position="1"/>
        <end position="50"/>
    </location>
</feature>
<dbReference type="GO" id="GO:0045109">
    <property type="term" value="P:intermediate filament organization"/>
    <property type="evidence" value="ECO:0007669"/>
    <property type="project" value="TreeGrafter"/>
</dbReference>
<dbReference type="PRINTS" id="PR01248">
    <property type="entry name" value="TYPE1KERATIN"/>
</dbReference>
<evidence type="ECO:0000256" key="3">
    <source>
        <dbReference type="RuleBase" id="RU000685"/>
    </source>
</evidence>
<dbReference type="PANTHER" id="PTHR23239:SF377">
    <property type="entry name" value="KERATIN 34"/>
    <property type="match status" value="1"/>
</dbReference>
<feature type="domain" description="IF rod" evidence="6">
    <location>
        <begin position="98"/>
        <end position="408"/>
    </location>
</feature>
<feature type="coiled-coil region" evidence="4">
    <location>
        <begin position="194"/>
        <end position="280"/>
    </location>
</feature>
<accession>A0AAV7B1Z5</accession>
<evidence type="ECO:0000256" key="2">
    <source>
        <dbReference type="ARBA" id="ARBA00023054"/>
    </source>
</evidence>
<dbReference type="AlphaFoldDB" id="A0AAV7B1Z5"/>
<dbReference type="InterPro" id="IPR039008">
    <property type="entry name" value="IF_rod_dom"/>
</dbReference>
<evidence type="ECO:0000313" key="8">
    <source>
        <dbReference type="Proteomes" id="UP000824782"/>
    </source>
</evidence>
<keyword evidence="2 4" id="KW-0175">Coiled coil</keyword>
<evidence type="ECO:0000256" key="1">
    <source>
        <dbReference type="ARBA" id="ARBA00022754"/>
    </source>
</evidence>
<keyword evidence="8" id="KW-1185">Reference proteome</keyword>
<dbReference type="GO" id="GO:0005198">
    <property type="term" value="F:structural molecule activity"/>
    <property type="evidence" value="ECO:0007669"/>
    <property type="project" value="InterPro"/>
</dbReference>
<dbReference type="EMBL" id="WNYA01000006">
    <property type="protein sequence ID" value="KAG8566399.1"/>
    <property type="molecule type" value="Genomic_DNA"/>
</dbReference>
<dbReference type="PROSITE" id="PS00226">
    <property type="entry name" value="IF_ROD_1"/>
    <property type="match status" value="1"/>
</dbReference>
<comment type="similarity">
    <text evidence="3">Belongs to the intermediate filament family.</text>
</comment>
<sequence length="408" mass="46947">AHSGYSAHKSSIKSGGVSYGKGYKKHDSKSSQHERFHSPPREHLKTSNSLGGLGYKEEIYLSLSNRQSPGFIHNSESYGVHSEEFGRWKTNGLLSTNEKETMQYLNERLASYLDKVHSLEQENRQLEKKICDWYEYNAPTTLPDSSEYLKTIEDLQNQISSSTVENAKISLQIDNSKWATDDFTNKYDIELRLRSNVDADLKGLRRMLEGLNKEKCDFDMQVQELEEELKQMKKNHEEEVNSLKSQLGARVNVELDAAPAVDLNKVLSEIREEYENLMAKNLKDVEAMFLARSEELSGQVQSSSENLQSVEIEIIDLRRSVQNLEIDLESQLNMNSALQSNLTETEANYSSELAQLQKMIDNVQEELVQIRFDLEHQIVEYRSLMDQKNLLEMEIATYKRLLEGQDKT</sequence>
<dbReference type="Gene3D" id="1.20.5.170">
    <property type="match status" value="1"/>
</dbReference>
<dbReference type="SMART" id="SM01391">
    <property type="entry name" value="Filament"/>
    <property type="match status" value="1"/>
</dbReference>
<dbReference type="InterPro" id="IPR018039">
    <property type="entry name" value="IF_conserved"/>
</dbReference>
<dbReference type="GO" id="GO:0005882">
    <property type="term" value="C:intermediate filament"/>
    <property type="evidence" value="ECO:0007669"/>
    <property type="project" value="UniProtKB-KW"/>
</dbReference>
<protein>
    <recommendedName>
        <fullName evidence="6">IF rod domain-containing protein</fullName>
    </recommendedName>
</protein>
<comment type="caution">
    <text evidence="7">The sequence shown here is derived from an EMBL/GenBank/DDBJ whole genome shotgun (WGS) entry which is preliminary data.</text>
</comment>
<dbReference type="Gene3D" id="1.20.5.500">
    <property type="entry name" value="Single helix bin"/>
    <property type="match status" value="1"/>
</dbReference>
<feature type="coiled-coil region" evidence="4">
    <location>
        <begin position="102"/>
        <end position="129"/>
    </location>
</feature>
<name>A0AAV7B1Z5_ENGPU</name>
<gene>
    <name evidence="7" type="ORF">GDO81_013226</name>
</gene>
<feature type="coiled-coil region" evidence="4">
    <location>
        <begin position="307"/>
        <end position="401"/>
    </location>
</feature>
<dbReference type="GO" id="GO:0030855">
    <property type="term" value="P:epithelial cell differentiation"/>
    <property type="evidence" value="ECO:0007669"/>
    <property type="project" value="TreeGrafter"/>
</dbReference>